<protein>
    <submittedName>
        <fullName evidence="5">SDR family NAD(P)-dependent oxidoreductase</fullName>
        <ecNumber evidence="5">1.1.1.-</ecNumber>
    </submittedName>
</protein>
<dbReference type="EC" id="1.1.1.-" evidence="5"/>
<dbReference type="EMBL" id="JBHMCF010000060">
    <property type="protein sequence ID" value="MFB9477123.1"/>
    <property type="molecule type" value="Genomic_DNA"/>
</dbReference>
<keyword evidence="2 5" id="KW-0560">Oxidoreductase</keyword>
<dbReference type="Pfam" id="PF13561">
    <property type="entry name" value="adh_short_C2"/>
    <property type="match status" value="1"/>
</dbReference>
<dbReference type="PANTHER" id="PTHR24321">
    <property type="entry name" value="DEHYDROGENASES, SHORT CHAIN"/>
    <property type="match status" value="1"/>
</dbReference>
<dbReference type="PROSITE" id="PS00061">
    <property type="entry name" value="ADH_SHORT"/>
    <property type="match status" value="1"/>
</dbReference>
<evidence type="ECO:0000256" key="1">
    <source>
        <dbReference type="ARBA" id="ARBA00006484"/>
    </source>
</evidence>
<dbReference type="RefSeq" id="WP_345405708.1">
    <property type="nucleotide sequence ID" value="NZ_JBHMCF010000060.1"/>
</dbReference>
<dbReference type="InterPro" id="IPR002347">
    <property type="entry name" value="SDR_fam"/>
</dbReference>
<dbReference type="NCBIfam" id="NF005559">
    <property type="entry name" value="PRK07231.1"/>
    <property type="match status" value="1"/>
</dbReference>
<sequence>MSTRFTGKVILITGATSGMGRATAERLAAEGAKVVLAARGKEAGDEVVAGIRDAGGEATFVRADVTVESEAAEVVRQAVSRYGRLDGAFNNVGAATAMGELTGIDAGAWQAELALNLTSVFYGLKHQIPALRASGSGGAIVNNASVAGASGQPGMAAYSAAKHGVIGLTRSAALETATAGIRVNALVTGGVDTPLTRSNLGPSPEESLRAAAAMHPVGRIAQPEEVAALAAFLLSDEASFITGAALAIDGGMTAR</sequence>
<reference evidence="5 6" key="1">
    <citation type="submission" date="2024-09" db="EMBL/GenBank/DDBJ databases">
        <authorList>
            <person name="Sun Q."/>
            <person name="Mori K."/>
        </authorList>
    </citation>
    <scope>NUCLEOTIDE SEQUENCE [LARGE SCALE GENOMIC DNA]</scope>
    <source>
        <strain evidence="5 6">JCM 3324</strain>
    </source>
</reference>
<accession>A0ABV5P3H2</accession>
<dbReference type="SMART" id="SM00822">
    <property type="entry name" value="PKS_KR"/>
    <property type="match status" value="1"/>
</dbReference>
<evidence type="ECO:0000256" key="3">
    <source>
        <dbReference type="ARBA" id="ARBA00023027"/>
    </source>
</evidence>
<dbReference type="PANTHER" id="PTHR24321:SF8">
    <property type="entry name" value="ESTRADIOL 17-BETA-DEHYDROGENASE 8-RELATED"/>
    <property type="match status" value="1"/>
</dbReference>
<keyword evidence="3" id="KW-0520">NAD</keyword>
<dbReference type="PRINTS" id="PR00080">
    <property type="entry name" value="SDRFAMILY"/>
</dbReference>
<dbReference type="CDD" id="cd05233">
    <property type="entry name" value="SDR_c"/>
    <property type="match status" value="1"/>
</dbReference>
<evidence type="ECO:0000259" key="4">
    <source>
        <dbReference type="SMART" id="SM00822"/>
    </source>
</evidence>
<dbReference type="Gene3D" id="3.40.50.720">
    <property type="entry name" value="NAD(P)-binding Rossmann-like Domain"/>
    <property type="match status" value="1"/>
</dbReference>
<comment type="similarity">
    <text evidence="1">Belongs to the short-chain dehydrogenases/reductases (SDR) family.</text>
</comment>
<evidence type="ECO:0000313" key="5">
    <source>
        <dbReference type="EMBL" id="MFB9477123.1"/>
    </source>
</evidence>
<evidence type="ECO:0000313" key="6">
    <source>
        <dbReference type="Proteomes" id="UP001589568"/>
    </source>
</evidence>
<dbReference type="SUPFAM" id="SSF51735">
    <property type="entry name" value="NAD(P)-binding Rossmann-fold domains"/>
    <property type="match status" value="1"/>
</dbReference>
<organism evidence="5 6">
    <name type="scientific">Nonomuraea salmonea</name>
    <dbReference type="NCBI Taxonomy" id="46181"/>
    <lineage>
        <taxon>Bacteria</taxon>
        <taxon>Bacillati</taxon>
        <taxon>Actinomycetota</taxon>
        <taxon>Actinomycetes</taxon>
        <taxon>Streptosporangiales</taxon>
        <taxon>Streptosporangiaceae</taxon>
        <taxon>Nonomuraea</taxon>
    </lineage>
</organism>
<dbReference type="InterPro" id="IPR036291">
    <property type="entry name" value="NAD(P)-bd_dom_sf"/>
</dbReference>
<dbReference type="GO" id="GO:0016491">
    <property type="term" value="F:oxidoreductase activity"/>
    <property type="evidence" value="ECO:0007669"/>
    <property type="project" value="UniProtKB-KW"/>
</dbReference>
<keyword evidence="6" id="KW-1185">Reference proteome</keyword>
<name>A0ABV5P3H2_9ACTN</name>
<evidence type="ECO:0000256" key="2">
    <source>
        <dbReference type="ARBA" id="ARBA00023002"/>
    </source>
</evidence>
<gene>
    <name evidence="5" type="ORF">ACFFR3_47175</name>
</gene>
<dbReference type="Proteomes" id="UP001589568">
    <property type="component" value="Unassembled WGS sequence"/>
</dbReference>
<proteinExistence type="inferred from homology"/>
<comment type="caution">
    <text evidence="5">The sequence shown here is derived from an EMBL/GenBank/DDBJ whole genome shotgun (WGS) entry which is preliminary data.</text>
</comment>
<dbReference type="InterPro" id="IPR057326">
    <property type="entry name" value="KR_dom"/>
</dbReference>
<feature type="domain" description="Ketoreductase" evidence="4">
    <location>
        <begin position="8"/>
        <end position="197"/>
    </location>
</feature>
<dbReference type="InterPro" id="IPR020904">
    <property type="entry name" value="Sc_DH/Rdtase_CS"/>
</dbReference>
<dbReference type="PRINTS" id="PR00081">
    <property type="entry name" value="GDHRDH"/>
</dbReference>